<feature type="region of interest" description="Disordered" evidence="1">
    <location>
        <begin position="1022"/>
        <end position="1093"/>
    </location>
</feature>
<gene>
    <name evidence="3" type="ORF">ABL78_5644</name>
</gene>
<feature type="compositionally biased region" description="Basic residues" evidence="1">
    <location>
        <begin position="1066"/>
        <end position="1076"/>
    </location>
</feature>
<evidence type="ECO:0000313" key="3">
    <source>
        <dbReference type="EMBL" id="KPI85304.1"/>
    </source>
</evidence>
<comment type="caution">
    <text evidence="3">The sequence shown here is derived from an EMBL/GenBank/DDBJ whole genome shotgun (WGS) entry which is preliminary data.</text>
</comment>
<dbReference type="GO" id="GO:0005739">
    <property type="term" value="C:mitochondrion"/>
    <property type="evidence" value="ECO:0007669"/>
    <property type="project" value="TreeGrafter"/>
</dbReference>
<keyword evidence="4" id="KW-1185">Reference proteome</keyword>
<dbReference type="Pfam" id="PF00551">
    <property type="entry name" value="Formyl_trans_N"/>
    <property type="match status" value="1"/>
</dbReference>
<feature type="region of interest" description="Disordered" evidence="1">
    <location>
        <begin position="547"/>
        <end position="593"/>
    </location>
</feature>
<accession>A0A0N1PCE1</accession>
<evidence type="ECO:0000259" key="2">
    <source>
        <dbReference type="Pfam" id="PF00551"/>
    </source>
</evidence>
<feature type="compositionally biased region" description="Basic and acidic residues" evidence="1">
    <location>
        <begin position="553"/>
        <end position="563"/>
    </location>
</feature>
<feature type="domain" description="Formyl transferase N-terminal" evidence="2">
    <location>
        <begin position="385"/>
        <end position="467"/>
    </location>
</feature>
<dbReference type="InterPro" id="IPR002376">
    <property type="entry name" value="Formyl_transf_N"/>
</dbReference>
<dbReference type="AlphaFoldDB" id="A0A0N1PCE1"/>
<dbReference type="InterPro" id="IPR036477">
    <property type="entry name" value="Formyl_transf_N_sf"/>
</dbReference>
<dbReference type="EMBL" id="LJSK01000196">
    <property type="protein sequence ID" value="KPI85304.1"/>
    <property type="molecule type" value="Genomic_DNA"/>
</dbReference>
<name>A0A0N1PCE1_LEPSE</name>
<organism evidence="3 4">
    <name type="scientific">Leptomonas seymouri</name>
    <dbReference type="NCBI Taxonomy" id="5684"/>
    <lineage>
        <taxon>Eukaryota</taxon>
        <taxon>Discoba</taxon>
        <taxon>Euglenozoa</taxon>
        <taxon>Kinetoplastea</taxon>
        <taxon>Metakinetoplastina</taxon>
        <taxon>Trypanosomatida</taxon>
        <taxon>Trypanosomatidae</taxon>
        <taxon>Leishmaniinae</taxon>
        <taxon>Leptomonas</taxon>
    </lineage>
</organism>
<dbReference type="GO" id="GO:0004479">
    <property type="term" value="F:methionyl-tRNA formyltransferase activity"/>
    <property type="evidence" value="ECO:0007669"/>
    <property type="project" value="TreeGrafter"/>
</dbReference>
<dbReference type="OrthoDB" id="10268103at2759"/>
<reference evidence="3 4" key="1">
    <citation type="journal article" date="2015" name="PLoS Pathog.">
        <title>Leptomonas seymouri: Adaptations to the Dixenous Life Cycle Analyzed by Genome Sequencing, Transcriptome Profiling and Co-infection with Leishmania donovani.</title>
        <authorList>
            <person name="Kraeva N."/>
            <person name="Butenko A."/>
            <person name="Hlavacova J."/>
            <person name="Kostygov A."/>
            <person name="Myskova J."/>
            <person name="Grybchuk D."/>
            <person name="Lestinova T."/>
            <person name="Votypka J."/>
            <person name="Volf P."/>
            <person name="Opperdoes F."/>
            <person name="Flegontov P."/>
            <person name="Lukes J."/>
            <person name="Yurchenko V."/>
        </authorList>
    </citation>
    <scope>NUCLEOTIDE SEQUENCE [LARGE SCALE GENOMIC DNA]</scope>
    <source>
        <strain evidence="3 4">ATCC 30220</strain>
    </source>
</reference>
<feature type="compositionally biased region" description="Basic and acidic residues" evidence="1">
    <location>
        <begin position="1044"/>
        <end position="1065"/>
    </location>
</feature>
<dbReference type="Proteomes" id="UP000038009">
    <property type="component" value="Unassembled WGS sequence"/>
</dbReference>
<dbReference type="PANTHER" id="PTHR11138">
    <property type="entry name" value="METHIONYL-TRNA FORMYLTRANSFERASE"/>
    <property type="match status" value="1"/>
</dbReference>
<dbReference type="Gene3D" id="3.40.50.170">
    <property type="entry name" value="Formyl transferase, N-terminal domain"/>
    <property type="match status" value="1"/>
</dbReference>
<feature type="region of interest" description="Disordered" evidence="1">
    <location>
        <begin position="656"/>
        <end position="701"/>
    </location>
</feature>
<dbReference type="OMA" id="CKEGWFL"/>
<dbReference type="SUPFAM" id="SSF53328">
    <property type="entry name" value="Formyltransferase"/>
    <property type="match status" value="1"/>
</dbReference>
<proteinExistence type="predicted"/>
<feature type="compositionally biased region" description="Low complexity" evidence="1">
    <location>
        <begin position="1034"/>
        <end position="1043"/>
    </location>
</feature>
<feature type="compositionally biased region" description="Polar residues" evidence="1">
    <location>
        <begin position="577"/>
        <end position="592"/>
    </location>
</feature>
<dbReference type="VEuPathDB" id="TriTrypDB:Lsey_0196_0100"/>
<keyword evidence="3" id="KW-0808">Transferase</keyword>
<dbReference type="PANTHER" id="PTHR11138:SF5">
    <property type="entry name" value="METHIONYL-TRNA FORMYLTRANSFERASE, MITOCHONDRIAL"/>
    <property type="match status" value="1"/>
</dbReference>
<evidence type="ECO:0000256" key="1">
    <source>
        <dbReference type="SAM" id="MobiDB-lite"/>
    </source>
</evidence>
<feature type="region of interest" description="Disordered" evidence="1">
    <location>
        <begin position="889"/>
        <end position="913"/>
    </location>
</feature>
<feature type="compositionally biased region" description="Low complexity" evidence="1">
    <location>
        <begin position="344"/>
        <end position="353"/>
    </location>
</feature>
<feature type="region of interest" description="Disordered" evidence="1">
    <location>
        <begin position="344"/>
        <end position="373"/>
    </location>
</feature>
<evidence type="ECO:0000313" key="4">
    <source>
        <dbReference type="Proteomes" id="UP000038009"/>
    </source>
</evidence>
<protein>
    <submittedName>
        <fullName evidence="3">Putative methionyl-tRNA formyltransferase</fullName>
    </submittedName>
</protein>
<sequence>MHHCTLRYSAACTTRRTALRLADASRPCTRGPLALRLPTRMYTAIPLNKVFLSPGARPQLAGNKEASHSTAPGLSDVSFDATAAANGTCASPAVQNALKKQNHFQNFMQCRPTSRAPALVPAASAVVEGLRVCESVRPAARMACVRVPRLLIFGGDVVSVTALEALHARMRCIVTEALRCSRRSTTGNNSDGDGYEKRQCCSSHVDSVNEISKEEAEAEVNAFVRDHITVVCPALPKGIGPEEAAKKFTRQYPVARYCVDHDLPIIPVDHPKSLARSTMLKEMLSTVQGTAAVPGAKLSSDTAVTSSLHAGQQPGSVSLTSYLPSHVFSGSLLVRSRLSACTTPTQAATRAATGMSRMPKEDEETAGGPAPHTWAAEGRPLGDYDLAVVVSFRYFLPQHLLRVLPPVINMHPSLLPRYRGASPIFSALRRNEAVGGVSIIQMKPEQKAMDSGSILWQCEVPITPDMDIRLYFPLVTQIGAAGLCDLIFGEAPASLVTKSLAASEATSEMTAATAFALHATPLVPPSVTAADLPTRSGAHVIDACPEATATARESNHSKSRAPESKVLTSGHRDAVGESNSVGSNGNKLQAAQCTPCDRETSSIPPWVALRRSSLMPVVHRSGCHASLPLLLCGRERLAPYVDRPELSALSPIITSQSGEADRAKGASGSCGSNGDDNEEAAGAFEGRFGGATNGGDSVPQPSRHWMTLCRNSTHITPEAVHAASKAHRALFFQSLESVSAASSSAGASGGKHKNTPVNKKQVSLAAAAEMEISTEMKCAEVFPKSVLSSHCDWPDSFTYSWRFAQLQEYRTFSHFTDDPFHAPLLPKNAAVLRFSAFTAMEAFGVWRAFVGGDYFQPSVNSTLDKGGSPVRNQLVHRGVRRLLRERARLQKSRASQPTPPPQRRQHHTEEAPATILMPTSEENEAPVGIVVGKHVELDVFNPAGLQLLVEAENLLRVTCTFTQVTNPTLVPACVQEELAEVERGGDRCCGWRPSAPLSDRRVRFYRPPPAIFRSLLTARANADDNAEERRGVQARKAAAAGRGAARERCGDAVDKAAVDDQEVRKQHGNRHDKKSAKQQQQQPGEPAEDEEAPEDYVPDVIHAAPPTEHRWHIPPGTGYFPESDESYGAIKCKEGWFLWREAHMKWANKAQPTVLIRKGLAMKTGVLYVGLFSEYS</sequence>